<feature type="domain" description="Cytochrome c" evidence="6">
    <location>
        <begin position="20"/>
        <end position="110"/>
    </location>
</feature>
<dbReference type="PANTHER" id="PTHR33751">
    <property type="entry name" value="CBB3-TYPE CYTOCHROME C OXIDASE SUBUNIT FIXP"/>
    <property type="match status" value="1"/>
</dbReference>
<keyword evidence="8" id="KW-1185">Reference proteome</keyword>
<gene>
    <name evidence="7" type="ORF">PSQ39_10715</name>
</gene>
<dbReference type="PANTHER" id="PTHR33751:SF11">
    <property type="entry name" value="BLL4483 PROTEIN"/>
    <property type="match status" value="1"/>
</dbReference>
<dbReference type="SUPFAM" id="SSF46626">
    <property type="entry name" value="Cytochrome c"/>
    <property type="match status" value="2"/>
</dbReference>
<dbReference type="Pfam" id="PF00034">
    <property type="entry name" value="Cytochrom_C"/>
    <property type="match status" value="1"/>
</dbReference>
<evidence type="ECO:0000313" key="7">
    <source>
        <dbReference type="EMBL" id="MDD0815102.1"/>
    </source>
</evidence>
<reference evidence="7 8" key="1">
    <citation type="submission" date="2023-02" db="EMBL/GenBank/DDBJ databases">
        <title>Bacterial whole genome sequence for Curvibacter sp. HBC28.</title>
        <authorList>
            <person name="Le V."/>
            <person name="Ko S.-R."/>
            <person name="Ahn C.-Y."/>
            <person name="Oh H.-M."/>
        </authorList>
    </citation>
    <scope>NUCLEOTIDE SEQUENCE [LARGE SCALE GENOMIC DNA]</scope>
    <source>
        <strain evidence="7 8">HBC28</strain>
    </source>
</reference>
<dbReference type="Gene3D" id="1.10.760.10">
    <property type="entry name" value="Cytochrome c-like domain"/>
    <property type="match status" value="2"/>
</dbReference>
<evidence type="ECO:0000256" key="4">
    <source>
        <dbReference type="PROSITE-ProRule" id="PRU00433"/>
    </source>
</evidence>
<dbReference type="InterPro" id="IPR050597">
    <property type="entry name" value="Cytochrome_c_Oxidase_Subunit"/>
</dbReference>
<name>A0ABT5MGR7_9BURK</name>
<dbReference type="RefSeq" id="WP_273926943.1">
    <property type="nucleotide sequence ID" value="NZ_JAQSIN010000002.1"/>
</dbReference>
<proteinExistence type="predicted"/>
<dbReference type="PIRSF" id="PIRSF000005">
    <property type="entry name" value="Cytochrome_c4"/>
    <property type="match status" value="1"/>
</dbReference>
<evidence type="ECO:0000256" key="5">
    <source>
        <dbReference type="SAM" id="SignalP"/>
    </source>
</evidence>
<dbReference type="EMBL" id="JAQSIO010000003">
    <property type="protein sequence ID" value="MDD0815102.1"/>
    <property type="molecule type" value="Genomic_DNA"/>
</dbReference>
<sequence length="242" mass="25716">MGAGGWLWRSLALLGLALVSVSQVGAQAVMPAPDSMAARVLACTACHGPDGRATPDGYFPRLAGKPEGYLYHQLLNIRDGRRRYPQMAGLLEHLSDAYLREMAGYFARLDLPYPAPRPPVVDTATLTLGRRLVEQGDAQRRLPACVQCHGAAMTGVAPDIPGLLGLPRDYLNSQLGAWQTGQRQAQSPDCMAAVARLLSPEEVSAVTAWLASQPLPKPSHAAAGLPKPLPARCGGVSLEVKP</sequence>
<keyword evidence="2 4" id="KW-0479">Metal-binding</keyword>
<protein>
    <submittedName>
        <fullName evidence="7">C-type cytochrome</fullName>
    </submittedName>
</protein>
<accession>A0ABT5MGR7</accession>
<dbReference type="Proteomes" id="UP001528672">
    <property type="component" value="Unassembled WGS sequence"/>
</dbReference>
<keyword evidence="1 4" id="KW-0349">Heme</keyword>
<feature type="signal peptide" evidence="5">
    <location>
        <begin position="1"/>
        <end position="26"/>
    </location>
</feature>
<comment type="caution">
    <text evidence="7">The sequence shown here is derived from an EMBL/GenBank/DDBJ whole genome shotgun (WGS) entry which is preliminary data.</text>
</comment>
<evidence type="ECO:0000256" key="3">
    <source>
        <dbReference type="ARBA" id="ARBA00023004"/>
    </source>
</evidence>
<feature type="chain" id="PRO_5045682707" evidence="5">
    <location>
        <begin position="27"/>
        <end position="242"/>
    </location>
</feature>
<dbReference type="InterPro" id="IPR036909">
    <property type="entry name" value="Cyt_c-like_dom_sf"/>
</dbReference>
<evidence type="ECO:0000259" key="6">
    <source>
        <dbReference type="PROSITE" id="PS51007"/>
    </source>
</evidence>
<feature type="domain" description="Cytochrome c" evidence="6">
    <location>
        <begin position="124"/>
        <end position="214"/>
    </location>
</feature>
<evidence type="ECO:0000256" key="1">
    <source>
        <dbReference type="ARBA" id="ARBA00022617"/>
    </source>
</evidence>
<keyword evidence="5" id="KW-0732">Signal</keyword>
<evidence type="ECO:0000313" key="8">
    <source>
        <dbReference type="Proteomes" id="UP001528672"/>
    </source>
</evidence>
<dbReference type="PROSITE" id="PS51007">
    <property type="entry name" value="CYTC"/>
    <property type="match status" value="2"/>
</dbReference>
<keyword evidence="3 4" id="KW-0408">Iron</keyword>
<dbReference type="InterPro" id="IPR009056">
    <property type="entry name" value="Cyt_c-like_dom"/>
</dbReference>
<organism evidence="7 8">
    <name type="scientific">Curvibacter microcysteis</name>
    <dbReference type="NCBI Taxonomy" id="3026419"/>
    <lineage>
        <taxon>Bacteria</taxon>
        <taxon>Pseudomonadati</taxon>
        <taxon>Pseudomonadota</taxon>
        <taxon>Betaproteobacteria</taxon>
        <taxon>Burkholderiales</taxon>
        <taxon>Comamonadaceae</taxon>
        <taxon>Curvibacter</taxon>
    </lineage>
</organism>
<evidence type="ECO:0000256" key="2">
    <source>
        <dbReference type="ARBA" id="ARBA00022723"/>
    </source>
</evidence>
<dbReference type="InterPro" id="IPR024167">
    <property type="entry name" value="Cytochrome_c4-like"/>
</dbReference>